<name>A0A840E245_9HYPH</name>
<dbReference type="EMBL" id="JACIFE010000003">
    <property type="protein sequence ID" value="MBB4076258.1"/>
    <property type="molecule type" value="Genomic_DNA"/>
</dbReference>
<accession>A0A840E245</accession>
<sequence>MQGSLGLGFHPLKRIGSLLHAGRCLWSLLMKEVLLEGVGRMGGSMGWCLLK</sequence>
<comment type="caution">
    <text evidence="1">The sequence shown here is derived from an EMBL/GenBank/DDBJ whole genome shotgun (WGS) entry which is preliminary data.</text>
</comment>
<gene>
    <name evidence="1" type="ORF">GGR08_000551</name>
</gene>
<protein>
    <submittedName>
        <fullName evidence="1">Uncharacterized protein</fullName>
    </submittedName>
</protein>
<dbReference type="Proteomes" id="UP000585970">
    <property type="component" value="Unassembled WGS sequence"/>
</dbReference>
<reference evidence="1 2" key="1">
    <citation type="submission" date="2020-08" db="EMBL/GenBank/DDBJ databases">
        <title>Genomic Encyclopedia of Type Strains, Phase IV (KMG-IV): sequencing the most valuable type-strain genomes for metagenomic binning, comparative biology and taxonomic classification.</title>
        <authorList>
            <person name="Goeker M."/>
        </authorList>
    </citation>
    <scope>NUCLEOTIDE SEQUENCE [LARGE SCALE GENOMIC DNA]</scope>
    <source>
        <strain evidence="1 2">DSM 100694</strain>
    </source>
</reference>
<organism evidence="1 2">
    <name type="scientific">Bartonella fuyuanensis</name>
    <dbReference type="NCBI Taxonomy" id="1460968"/>
    <lineage>
        <taxon>Bacteria</taxon>
        <taxon>Pseudomonadati</taxon>
        <taxon>Pseudomonadota</taxon>
        <taxon>Alphaproteobacteria</taxon>
        <taxon>Hyphomicrobiales</taxon>
        <taxon>Bartonellaceae</taxon>
        <taxon>Bartonella</taxon>
    </lineage>
</organism>
<dbReference type="AlphaFoldDB" id="A0A840E245"/>
<proteinExistence type="predicted"/>
<evidence type="ECO:0000313" key="2">
    <source>
        <dbReference type="Proteomes" id="UP000585970"/>
    </source>
</evidence>
<keyword evidence="2" id="KW-1185">Reference proteome</keyword>
<evidence type="ECO:0000313" key="1">
    <source>
        <dbReference type="EMBL" id="MBB4076258.1"/>
    </source>
</evidence>
<dbReference type="RefSeq" id="WP_183193838.1">
    <property type="nucleotide sequence ID" value="NZ_JACIFE010000003.1"/>
</dbReference>